<comment type="caution">
    <text evidence="4">The sequence shown here is derived from an EMBL/GenBank/DDBJ whole genome shotgun (WGS) entry which is preliminary data.</text>
</comment>
<dbReference type="RefSeq" id="WP_129121409.1">
    <property type="nucleotide sequence ID" value="NZ_PEIB01000004.1"/>
</dbReference>
<accession>A0A4Q0YS84</accession>
<dbReference type="EMBL" id="PEIB01000004">
    <property type="protein sequence ID" value="RXJ74052.1"/>
    <property type="molecule type" value="Genomic_DNA"/>
</dbReference>
<reference evidence="4 5" key="1">
    <citation type="submission" date="2017-10" db="EMBL/GenBank/DDBJ databases">
        <title>Nyctiphanis sp. nov., isolated from the stomach of the euphausiid Nyctiphanes simplex (Hansen, 1911) in the Gulf of California.</title>
        <authorList>
            <person name="Gomez-Gil B."/>
            <person name="Aguilar-Mendez M."/>
            <person name="Lopez-Cortes A."/>
            <person name="Gomez-Gutierrez J."/>
            <person name="Roque A."/>
            <person name="Lang E."/>
            <person name="Gonzalez-Castillo A."/>
        </authorList>
    </citation>
    <scope>NUCLEOTIDE SEQUENCE [LARGE SCALE GENOMIC DNA]</scope>
    <source>
        <strain evidence="4 5">CAIM 600</strain>
    </source>
</reference>
<keyword evidence="5" id="KW-1185">Reference proteome</keyword>
<name>A0A4Q0YS84_9GAMM</name>
<gene>
    <name evidence="4" type="ORF">CS022_05265</name>
</gene>
<dbReference type="Pfam" id="PF05547">
    <property type="entry name" value="Peptidase_M6"/>
    <property type="match status" value="1"/>
</dbReference>
<proteinExistence type="predicted"/>
<feature type="signal peptide" evidence="1">
    <location>
        <begin position="1"/>
        <end position="22"/>
    </location>
</feature>
<dbReference type="GO" id="GO:0008233">
    <property type="term" value="F:peptidase activity"/>
    <property type="evidence" value="ECO:0007669"/>
    <property type="project" value="InterPro"/>
</dbReference>
<organism evidence="4 5">
    <name type="scientific">Veronia nyctiphanis</name>
    <dbReference type="NCBI Taxonomy" id="1278244"/>
    <lineage>
        <taxon>Bacteria</taxon>
        <taxon>Pseudomonadati</taxon>
        <taxon>Pseudomonadota</taxon>
        <taxon>Gammaproteobacteria</taxon>
        <taxon>Vibrionales</taxon>
        <taxon>Vibrionaceae</taxon>
        <taxon>Veronia</taxon>
    </lineage>
</organism>
<dbReference type="Pfam" id="PF20774">
    <property type="entry name" value="InhA-like_VEG"/>
    <property type="match status" value="1"/>
</dbReference>
<dbReference type="NCBIfam" id="TIGR03296">
    <property type="entry name" value="M6dom_TIGR03296"/>
    <property type="match status" value="1"/>
</dbReference>
<dbReference type="InterPro" id="IPR048665">
    <property type="entry name" value="InhA-like_VEG"/>
</dbReference>
<feature type="domain" description="Immune inhibitor A-like metallopeptidase VEG" evidence="3">
    <location>
        <begin position="536"/>
        <end position="710"/>
    </location>
</feature>
<feature type="chain" id="PRO_5020825168" evidence="1">
    <location>
        <begin position="23"/>
        <end position="716"/>
    </location>
</feature>
<evidence type="ECO:0000259" key="2">
    <source>
        <dbReference type="Pfam" id="PF05547"/>
    </source>
</evidence>
<dbReference type="InterPro" id="IPR008757">
    <property type="entry name" value="Peptidase_M6-like_domain"/>
</dbReference>
<keyword evidence="1" id="KW-0732">Signal</keyword>
<evidence type="ECO:0000256" key="1">
    <source>
        <dbReference type="SAM" id="SignalP"/>
    </source>
</evidence>
<dbReference type="OrthoDB" id="275270at2"/>
<feature type="domain" description="Peptidase M6-like" evidence="2">
    <location>
        <begin position="67"/>
        <end position="335"/>
    </location>
</feature>
<dbReference type="PANTHER" id="PTHR41775:SF1">
    <property type="entry name" value="PEPTIDASE M6-LIKE DOMAIN-CONTAINING PROTEIN"/>
    <property type="match status" value="1"/>
</dbReference>
<evidence type="ECO:0000313" key="5">
    <source>
        <dbReference type="Proteomes" id="UP000290287"/>
    </source>
</evidence>
<dbReference type="SUPFAM" id="SSF55486">
    <property type="entry name" value="Metalloproteases ('zincins'), catalytic domain"/>
    <property type="match status" value="1"/>
</dbReference>
<dbReference type="AlphaFoldDB" id="A0A4Q0YS84"/>
<evidence type="ECO:0000313" key="4">
    <source>
        <dbReference type="EMBL" id="RXJ74052.1"/>
    </source>
</evidence>
<dbReference type="Proteomes" id="UP000290287">
    <property type="component" value="Unassembled WGS sequence"/>
</dbReference>
<protein>
    <submittedName>
        <fullName evidence="4">Uncharacterized protein</fullName>
    </submittedName>
</protein>
<evidence type="ECO:0000259" key="3">
    <source>
        <dbReference type="Pfam" id="PF20774"/>
    </source>
</evidence>
<dbReference type="GO" id="GO:0006508">
    <property type="term" value="P:proteolysis"/>
    <property type="evidence" value="ECO:0007669"/>
    <property type="project" value="InterPro"/>
</dbReference>
<dbReference type="PANTHER" id="PTHR41775">
    <property type="entry name" value="SECRETED PROTEIN-RELATED"/>
    <property type="match status" value="1"/>
</dbReference>
<sequence length="716" mass="80862">MKNKFRLSSLVIVLMISQGAIAHEFPTEINGVFENKLEIINQMSKLDGNYSRNISNKKGISAVQEREWSGAITSVPVATVLMEFPDALHNTIKPDKDGHYYEDYSQEHFNKLVYSENGLVGPRNKRLMSARQYLRDQSGNSFDIYGESFGWYLSKESYKFYGGGDEKNDIRDINPRQLVREAVANLLADPNFKLEDYDSDQDGYIDHLSIIHSTLGGEAFYDRYSDFIWSHRGEFSEVVTNEITGKSAGIKSYVIQPIDAAAGVLAHEFGHDLGLPDEYDHEYSEDHISNPGSTVGRWSMMASGSHTGVISGTEPVGYSPFAKLFLQNKYGGNWVQSTEIDSSSLDSNGVTVKLHQASSKGQYNDLVKVNLPSQTAQLFTPLNEQSIKINTDGIIYYAHEIDFTEFSNPRISLDINMTDKTTPGWGFVLWAYNTVTGNMIQVSPEKNKKIRVDNKKIIGVESGWQRAEYDLSILKNEESVILFFNNFAISYPRDFVAIDNIEFVDEGKVITRLDSNSDDLVVLRNVEKSNGSISYSPYYLLEWRQHTGVDKALANASYEEGMLVWYVDPSYMHESLNHDNRSGAHPGEGWLKVIDSDRNPMIVTASKYDNNGRWLEDSYNVPLSSLYQVKDAPFNSVTQLGSRYEEVVNHEDGTYTVKRANDYFVNGNPRFVDWDDYSNHIRPATGSNIPAIGLVFEVINQTKDKSVAEVNLSKLW</sequence>